<dbReference type="RefSeq" id="XP_046050349.1">
    <property type="nucleotide sequence ID" value="XM_046192685.1"/>
</dbReference>
<organism evidence="1 2">
    <name type="scientific">Fusarium redolens</name>
    <dbReference type="NCBI Taxonomy" id="48865"/>
    <lineage>
        <taxon>Eukaryota</taxon>
        <taxon>Fungi</taxon>
        <taxon>Dikarya</taxon>
        <taxon>Ascomycota</taxon>
        <taxon>Pezizomycotina</taxon>
        <taxon>Sordariomycetes</taxon>
        <taxon>Hypocreomycetidae</taxon>
        <taxon>Hypocreales</taxon>
        <taxon>Nectriaceae</taxon>
        <taxon>Fusarium</taxon>
        <taxon>Fusarium redolens species complex</taxon>
    </lineage>
</organism>
<comment type="caution">
    <text evidence="1">The sequence shown here is derived from an EMBL/GenBank/DDBJ whole genome shotgun (WGS) entry which is preliminary data.</text>
</comment>
<proteinExistence type="predicted"/>
<dbReference type="Proteomes" id="UP000720189">
    <property type="component" value="Unassembled WGS sequence"/>
</dbReference>
<dbReference type="GeneID" id="70222639"/>
<keyword evidence="2" id="KW-1185">Reference proteome</keyword>
<reference evidence="1" key="1">
    <citation type="journal article" date="2021" name="Nat. Commun.">
        <title>Genetic determinants of endophytism in the Arabidopsis root mycobiome.</title>
        <authorList>
            <person name="Mesny F."/>
            <person name="Miyauchi S."/>
            <person name="Thiergart T."/>
            <person name="Pickel B."/>
            <person name="Atanasova L."/>
            <person name="Karlsson M."/>
            <person name="Huettel B."/>
            <person name="Barry K.W."/>
            <person name="Haridas S."/>
            <person name="Chen C."/>
            <person name="Bauer D."/>
            <person name="Andreopoulos W."/>
            <person name="Pangilinan J."/>
            <person name="LaButti K."/>
            <person name="Riley R."/>
            <person name="Lipzen A."/>
            <person name="Clum A."/>
            <person name="Drula E."/>
            <person name="Henrissat B."/>
            <person name="Kohler A."/>
            <person name="Grigoriev I.V."/>
            <person name="Martin F.M."/>
            <person name="Hacquard S."/>
        </authorList>
    </citation>
    <scope>NUCLEOTIDE SEQUENCE</scope>
    <source>
        <strain evidence="1">MPI-CAGE-AT-0023</strain>
    </source>
</reference>
<accession>A0A9P9HBK9</accession>
<dbReference type="AlphaFoldDB" id="A0A9P9HBK9"/>
<dbReference type="EMBL" id="JAGMUX010000007">
    <property type="protein sequence ID" value="KAH7254102.1"/>
    <property type="molecule type" value="Genomic_DNA"/>
</dbReference>
<protein>
    <submittedName>
        <fullName evidence="1">Uncharacterized protein</fullName>
    </submittedName>
</protein>
<sequence length="63" mass="7622">MLCHERLQRSVFHISHIDHERTKLSDEVDNITKARSQDNEVCLHINEPLQGEYKEKRYFKIQN</sequence>
<evidence type="ECO:0000313" key="1">
    <source>
        <dbReference type="EMBL" id="KAH7254102.1"/>
    </source>
</evidence>
<gene>
    <name evidence="1" type="ORF">BKA55DRAFT_566993</name>
</gene>
<name>A0A9P9HBK9_FUSRE</name>
<evidence type="ECO:0000313" key="2">
    <source>
        <dbReference type="Proteomes" id="UP000720189"/>
    </source>
</evidence>